<name>A0AAD5LQA9_PYTIN</name>
<evidence type="ECO:0000313" key="2">
    <source>
        <dbReference type="Proteomes" id="UP001209570"/>
    </source>
</evidence>
<organism evidence="1 2">
    <name type="scientific">Pythium insidiosum</name>
    <name type="common">Pythiosis disease agent</name>
    <dbReference type="NCBI Taxonomy" id="114742"/>
    <lineage>
        <taxon>Eukaryota</taxon>
        <taxon>Sar</taxon>
        <taxon>Stramenopiles</taxon>
        <taxon>Oomycota</taxon>
        <taxon>Peronosporomycetes</taxon>
        <taxon>Pythiales</taxon>
        <taxon>Pythiaceae</taxon>
        <taxon>Pythium</taxon>
    </lineage>
</organism>
<gene>
    <name evidence="1" type="ORF">P43SY_011633</name>
</gene>
<dbReference type="EMBL" id="JAKCXM010002216">
    <property type="protein sequence ID" value="KAJ0390367.1"/>
    <property type="molecule type" value="Genomic_DNA"/>
</dbReference>
<keyword evidence="2" id="KW-1185">Reference proteome</keyword>
<evidence type="ECO:0000313" key="1">
    <source>
        <dbReference type="EMBL" id="KAJ0390367.1"/>
    </source>
</evidence>
<reference evidence="1" key="1">
    <citation type="submission" date="2021-12" db="EMBL/GenBank/DDBJ databases">
        <title>Prjna785345.</title>
        <authorList>
            <person name="Rujirawat T."/>
            <person name="Krajaejun T."/>
        </authorList>
    </citation>
    <scope>NUCLEOTIDE SEQUENCE</scope>
    <source>
        <strain evidence="1">Pi057C3</strain>
    </source>
</reference>
<dbReference type="AlphaFoldDB" id="A0AAD5LQA9"/>
<dbReference type="Proteomes" id="UP001209570">
    <property type="component" value="Unassembled WGS sequence"/>
</dbReference>
<comment type="caution">
    <text evidence="1">The sequence shown here is derived from an EMBL/GenBank/DDBJ whole genome shotgun (WGS) entry which is preliminary data.</text>
</comment>
<accession>A0AAD5LQA9</accession>
<sequence length="209" mass="23468">MTTAAMEMDPLTVLRDSVQQARDWRNIQQIVLVSFSRVVDVLVAQQSRISALEAALCTLEAGQNEAFTTFLRAPQAVEAMRQSLGADPQLCASVGASIAVDIAQSVRQTIEAELKAHALECERRWAEHDADDRALLKTQWQAWCDVHAATEAAKEKELTALASRVSEMQQQLDQRAARLSQWQQGLTRQMLQRRDVVAIVDDRRQWASR</sequence>
<proteinExistence type="predicted"/>
<protein>
    <submittedName>
        <fullName evidence="1">Uncharacterized protein</fullName>
    </submittedName>
</protein>